<evidence type="ECO:0000256" key="1">
    <source>
        <dbReference type="SAM" id="Phobius"/>
    </source>
</evidence>
<feature type="transmembrane region" description="Helical" evidence="1">
    <location>
        <begin position="181"/>
        <end position="201"/>
    </location>
</feature>
<gene>
    <name evidence="2" type="ORF">FGM01_02790</name>
</gene>
<dbReference type="Proteomes" id="UP000315131">
    <property type="component" value="Unassembled WGS sequence"/>
</dbReference>
<dbReference type="AlphaFoldDB" id="A0A550I783"/>
<reference evidence="2 3" key="1">
    <citation type="submission" date="2019-06" db="EMBL/GenBank/DDBJ databases">
        <title>Gramella sabulilitoris sp. nov., isolated from a marine sand.</title>
        <authorList>
            <person name="Yoon J.-H."/>
        </authorList>
    </citation>
    <scope>NUCLEOTIDE SEQUENCE [LARGE SCALE GENOMIC DNA]</scope>
    <source>
        <strain evidence="2 3">HSMS-1</strain>
    </source>
</reference>
<accession>A0A550I783</accession>
<dbReference type="OrthoDB" id="6385003at2"/>
<protein>
    <submittedName>
        <fullName evidence="2">DUF2306 domain-containing protein</fullName>
    </submittedName>
</protein>
<dbReference type="EMBL" id="VHSF01000001">
    <property type="protein sequence ID" value="TRO66837.1"/>
    <property type="molecule type" value="Genomic_DNA"/>
</dbReference>
<feature type="transmembrane region" description="Helical" evidence="1">
    <location>
        <begin position="12"/>
        <end position="32"/>
    </location>
</feature>
<organism evidence="2 3">
    <name type="scientific">Christiangramia sabulilitoris</name>
    <dbReference type="NCBI Taxonomy" id="2583991"/>
    <lineage>
        <taxon>Bacteria</taxon>
        <taxon>Pseudomonadati</taxon>
        <taxon>Bacteroidota</taxon>
        <taxon>Flavobacteriia</taxon>
        <taxon>Flavobacteriales</taxon>
        <taxon>Flavobacteriaceae</taxon>
        <taxon>Christiangramia</taxon>
    </lineage>
</organism>
<dbReference type="Pfam" id="PF10067">
    <property type="entry name" value="DUF2306"/>
    <property type="match status" value="1"/>
</dbReference>
<feature type="transmembrane region" description="Helical" evidence="1">
    <location>
        <begin position="52"/>
        <end position="71"/>
    </location>
</feature>
<evidence type="ECO:0000313" key="3">
    <source>
        <dbReference type="Proteomes" id="UP000315131"/>
    </source>
</evidence>
<comment type="caution">
    <text evidence="2">The sequence shown here is derived from an EMBL/GenBank/DDBJ whole genome shotgun (WGS) entry which is preliminary data.</text>
</comment>
<keyword evidence="1" id="KW-0472">Membrane</keyword>
<feature type="transmembrane region" description="Helical" evidence="1">
    <location>
        <begin position="118"/>
        <end position="140"/>
    </location>
</feature>
<evidence type="ECO:0000313" key="2">
    <source>
        <dbReference type="EMBL" id="TRO66837.1"/>
    </source>
</evidence>
<sequence length="212" mass="23911">MSLNKVIHKSKWFVFGILSSLIGLYPIIYFLIDRHFGLLSSKSEVLLNDQLWNINFYGHITLGGIALLVGWTQFSPKLRKRNIKLHRNIGRIYIVTALISSICGIYIAQFATGGISNIIGFTLSGVVWLLTTVLAYNSVIKGNIQLHQKFMIYSYAVCFSAVTLRICLPLLTSVAGNFSTAYLIVGWLSWVPNLFVAYYLINRNKQKLVKSI</sequence>
<feature type="transmembrane region" description="Helical" evidence="1">
    <location>
        <begin position="152"/>
        <end position="175"/>
    </location>
</feature>
<keyword evidence="1" id="KW-0812">Transmembrane</keyword>
<keyword evidence="3" id="KW-1185">Reference proteome</keyword>
<feature type="transmembrane region" description="Helical" evidence="1">
    <location>
        <begin position="92"/>
        <end position="112"/>
    </location>
</feature>
<proteinExistence type="predicted"/>
<keyword evidence="1" id="KW-1133">Transmembrane helix</keyword>
<dbReference type="InterPro" id="IPR018750">
    <property type="entry name" value="DUF2306_membrane"/>
</dbReference>
<name>A0A550I783_9FLAO</name>